<accession>A0A0K0GJV4</accession>
<dbReference type="Proteomes" id="UP000001740">
    <property type="component" value="Chromosome"/>
</dbReference>
<keyword evidence="1" id="KW-1133">Transmembrane helix</keyword>
<keyword evidence="1" id="KW-0472">Membrane</keyword>
<evidence type="ECO:0000256" key="1">
    <source>
        <dbReference type="SAM" id="Phobius"/>
    </source>
</evidence>
<sequence length="770" mass="84517">MQPITPKQWIGAPQAKGDTVPLSSAEDLKVALEYRGFAGEISEPAQLPHDRKPAAISTSSGGYKADVLHANSTRYPWALRTHSMSGASAEQALQQRYARMCAASHNGKQGDQRQTYMPMLLGLWDAVGVVRELNGYRHDVVGAMARYKEERALEFNAMEHIEQIDTLLQRNAAVLSDQYAQASRARMEELEQEQAGGNALTQSGMDALRAHGIASSNEGTWDGLSKALLPVYQRQARESWETTYRPRIDAAAYTAFKANAQRFGQAAMELLTQRTQVLGKWLSNPLFLVTLEDYDGTSPSCGVRFEEVITHAIEGLGMDPDGRRLLQDLAGNLDVTSRSCLLWRVVAQNQDEAREELKQTLSEADQQKNMVLSAAGAGWSVFVTTSKTLKKFLSVYKGFETAQKQAAPLTATDRILRETGVDRFVTTVGAFLLNRFPLNGVQDKVGNALVRFVLMTRALLDEAEVSELISQEASTGVAVRSYFMERVEHYRSQTLTSGTPMLYALRDVERYKGTDLMRERWEQASQSSRNAVRLGALTGVLELVNFINLLSKSDKQARDYGSLVASGAALVSVYTSMAEKVSKEFFGDASRSMSRMKAIGGWLGGFGTYVGVYYDAGDTFLKIKEGEYALALMSGLKMFAGVLVGGAQFLTALSYSAPVLEKAIGRKGVVIWLDSLKAGLQAAALKEGEQAIAKASMRRIATGILRLGGWQVTVALIAIDVLIYAIEPDALEKWCESNQFGKISEGWVMGFGAREPLNNAPQMRDTICSE</sequence>
<proteinExistence type="predicted"/>
<keyword evidence="1" id="KW-0812">Transmembrane</keyword>
<name>A0A0K0GJV4_XANOP</name>
<reference evidence="2 3" key="1">
    <citation type="journal article" date="2008" name="BMC Genomics">
        <title>Genome sequence and rapid evolution of the rice pathogen Xanthomonas oryzae pv. oryzae PXO99A.</title>
        <authorList>
            <person name="Salzberg S.L."/>
            <person name="Sommer D.D."/>
            <person name="Schatz M.C."/>
            <person name="Phillippy A.M."/>
            <person name="Rabinowicz P.D."/>
            <person name="Tsuge S."/>
            <person name="Furutani A."/>
            <person name="Ochiai H."/>
            <person name="Delcher A.L."/>
            <person name="Kelley D."/>
            <person name="Madupu R."/>
            <person name="Puiu D."/>
            <person name="Radune D."/>
            <person name="Shumway M."/>
            <person name="Trapnell C."/>
            <person name="Aparna G."/>
            <person name="Jha G."/>
            <person name="Pandey A."/>
            <person name="Patil P.B."/>
            <person name="Ishihara H."/>
            <person name="Meyer D.F."/>
            <person name="Szurek B."/>
            <person name="Verdier V."/>
            <person name="Koebnik R."/>
            <person name="Dow J.M."/>
            <person name="Ryan R.P."/>
            <person name="Hirata H."/>
            <person name="Tsuyumu S."/>
            <person name="Won Lee S."/>
            <person name="Seo Y.S."/>
            <person name="Sriariyanum M."/>
            <person name="Ronald P.C."/>
            <person name="Sonti R.V."/>
            <person name="Van Sluys M.A."/>
            <person name="Leach J.E."/>
            <person name="White F.F."/>
            <person name="Bogdanove A.J."/>
        </authorList>
    </citation>
    <scope>NUCLEOTIDE SEQUENCE [LARGE SCALE GENOMIC DNA]</scope>
    <source>
        <strain evidence="2 3">PXO99A</strain>
    </source>
</reference>
<dbReference type="EMBL" id="CP000967">
    <property type="protein sequence ID" value="ACD58467.1"/>
    <property type="molecule type" value="Genomic_DNA"/>
</dbReference>
<dbReference type="InterPro" id="IPR048126">
    <property type="entry name" value="Toxin_VasX"/>
</dbReference>
<gene>
    <name evidence="2" type="ordered locus">PXO_00492</name>
</gene>
<feature type="transmembrane region" description="Helical" evidence="1">
    <location>
        <begin position="704"/>
        <end position="726"/>
    </location>
</feature>
<evidence type="ECO:0000313" key="2">
    <source>
        <dbReference type="EMBL" id="ACD58467.1"/>
    </source>
</evidence>
<feature type="transmembrane region" description="Helical" evidence="1">
    <location>
        <begin position="636"/>
        <end position="657"/>
    </location>
</feature>
<dbReference type="RefSeq" id="WP_012444644.1">
    <property type="nucleotide sequence ID" value="NC_010717.2"/>
</dbReference>
<evidence type="ECO:0000313" key="3">
    <source>
        <dbReference type="Proteomes" id="UP000001740"/>
    </source>
</evidence>
<protein>
    <submittedName>
        <fullName evidence="2">Uncharacterized protein</fullName>
    </submittedName>
</protein>
<dbReference type="eggNOG" id="COG0287">
    <property type="taxonomic scope" value="Bacteria"/>
</dbReference>
<dbReference type="AlphaFoldDB" id="A0A0K0GJV4"/>
<organism evidence="2 3">
    <name type="scientific">Xanthomonas oryzae pv. oryzae (strain PXO99A)</name>
    <dbReference type="NCBI Taxonomy" id="360094"/>
    <lineage>
        <taxon>Bacteria</taxon>
        <taxon>Pseudomonadati</taxon>
        <taxon>Pseudomonadota</taxon>
        <taxon>Gammaproteobacteria</taxon>
        <taxon>Lysobacterales</taxon>
        <taxon>Lysobacteraceae</taxon>
        <taxon>Xanthomonas</taxon>
    </lineage>
</organism>
<dbReference type="NCBIfam" id="NF041559">
    <property type="entry name" value="BTH_I2691_fam"/>
    <property type="match status" value="1"/>
</dbReference>
<dbReference type="HOGENOM" id="CLU_013684_1_0_6"/>
<dbReference type="KEGG" id="xop:PXO_00492"/>